<sequence length="552" mass="60121">MAEGLSRKPSPHQEPLGAGDGLRCGRLVASATNRAHIRSPQEQETDSGVDGWWPQPQTEPTSGAPQPQTEPTSGATRSRRRTQPQTEPTSGAPRSRRRTEPQTEPTSGAPRSRRRTLVWMACGLSHKPSPHQEPLGAGDRLRSSQEQETDSGVDSWGPQPQTKPTSGAPRRRRRPLVWTAGGLSHKPSPHQEPPGEGDGLWCEWLVASATNQAHIRSPQEQETDSGVDGWRPQPQTEPTSGAPQPQTETTSGAPRRRRTLVWTAGGLSHKQRPHQEPPGAVDGLSHKLNPHQELQGVGDGLWCGRLVASATNQAHIWSPQEKETASGVDGWWPQPQTEPTSGAPRRRRRTLVWSRSPQEQETDSGVDGWRAQPQTEPTSGAPRSRRQTQVWTAGGLSHKPSPHQEPPGEGDGLCVDGWWPQPQTEPTSGAPQPQTEPTSGAPRRRRTLVWMAGGLSHKQRPHQEPPGAGDGLSHKLSPHQEPPGAGDRLSHKRSPHQEPQGVGDGLWCGRLVASATNRAHIKSPQEQETESATNRAHIRNPQEQETDSGVDS</sequence>
<dbReference type="EMBL" id="JANPWB010000011">
    <property type="protein sequence ID" value="KAJ1121634.1"/>
    <property type="molecule type" value="Genomic_DNA"/>
</dbReference>
<organism evidence="2 3">
    <name type="scientific">Pleurodeles waltl</name>
    <name type="common">Iberian ribbed newt</name>
    <dbReference type="NCBI Taxonomy" id="8319"/>
    <lineage>
        <taxon>Eukaryota</taxon>
        <taxon>Metazoa</taxon>
        <taxon>Chordata</taxon>
        <taxon>Craniata</taxon>
        <taxon>Vertebrata</taxon>
        <taxon>Euteleostomi</taxon>
        <taxon>Amphibia</taxon>
        <taxon>Batrachia</taxon>
        <taxon>Caudata</taxon>
        <taxon>Salamandroidea</taxon>
        <taxon>Salamandridae</taxon>
        <taxon>Pleurodelinae</taxon>
        <taxon>Pleurodeles</taxon>
    </lineage>
</organism>
<feature type="compositionally biased region" description="Polar residues" evidence="1">
    <location>
        <begin position="421"/>
        <end position="438"/>
    </location>
</feature>
<evidence type="ECO:0000313" key="3">
    <source>
        <dbReference type="Proteomes" id="UP001066276"/>
    </source>
</evidence>
<feature type="compositionally biased region" description="Polar residues" evidence="1">
    <location>
        <begin position="524"/>
        <end position="534"/>
    </location>
</feature>
<evidence type="ECO:0000313" key="2">
    <source>
        <dbReference type="EMBL" id="KAJ1121634.1"/>
    </source>
</evidence>
<accession>A0AAV7P1Q1</accession>
<feature type="compositionally biased region" description="Polar residues" evidence="1">
    <location>
        <begin position="146"/>
        <end position="165"/>
    </location>
</feature>
<feature type="compositionally biased region" description="Polar residues" evidence="1">
    <location>
        <begin position="208"/>
        <end position="220"/>
    </location>
</feature>
<keyword evidence="3" id="KW-1185">Reference proteome</keyword>
<evidence type="ECO:0000256" key="1">
    <source>
        <dbReference type="SAM" id="MobiDB-lite"/>
    </source>
</evidence>
<feature type="compositionally biased region" description="Polar residues" evidence="1">
    <location>
        <begin position="233"/>
        <end position="252"/>
    </location>
</feature>
<gene>
    <name evidence="2" type="ORF">NDU88_000154</name>
</gene>
<comment type="caution">
    <text evidence="2">The sequence shown here is derived from an EMBL/GenBank/DDBJ whole genome shotgun (WGS) entry which is preliminary data.</text>
</comment>
<proteinExistence type="predicted"/>
<feature type="region of interest" description="Disordered" evidence="1">
    <location>
        <begin position="314"/>
        <end position="552"/>
    </location>
</feature>
<feature type="region of interest" description="Disordered" evidence="1">
    <location>
        <begin position="1"/>
        <end position="295"/>
    </location>
</feature>
<reference evidence="2" key="1">
    <citation type="journal article" date="2022" name="bioRxiv">
        <title>Sequencing and chromosome-scale assembly of the giantPleurodeles waltlgenome.</title>
        <authorList>
            <person name="Brown T."/>
            <person name="Elewa A."/>
            <person name="Iarovenko S."/>
            <person name="Subramanian E."/>
            <person name="Araus A.J."/>
            <person name="Petzold A."/>
            <person name="Susuki M."/>
            <person name="Suzuki K.-i.T."/>
            <person name="Hayashi T."/>
            <person name="Toyoda A."/>
            <person name="Oliveira C."/>
            <person name="Osipova E."/>
            <person name="Leigh N.D."/>
            <person name="Simon A."/>
            <person name="Yun M.H."/>
        </authorList>
    </citation>
    <scope>NUCLEOTIDE SEQUENCE</scope>
    <source>
        <strain evidence="2">20211129_DDA</strain>
        <tissue evidence="2">Liver</tissue>
    </source>
</reference>
<dbReference type="Proteomes" id="UP001066276">
    <property type="component" value="Chromosome 7"/>
</dbReference>
<name>A0AAV7P1Q1_PLEWA</name>
<protein>
    <submittedName>
        <fullName evidence="2">Uncharacterized protein</fullName>
    </submittedName>
</protein>
<dbReference type="AlphaFoldDB" id="A0AAV7P1Q1"/>
<feature type="compositionally biased region" description="Polar residues" evidence="1">
    <location>
        <begin position="55"/>
        <end position="76"/>
    </location>
</feature>